<accession>A0A381XTV7</accession>
<dbReference type="Pfam" id="PF02684">
    <property type="entry name" value="LpxB"/>
    <property type="match status" value="1"/>
</dbReference>
<dbReference type="GO" id="GO:0009245">
    <property type="term" value="P:lipid A biosynthetic process"/>
    <property type="evidence" value="ECO:0007669"/>
    <property type="project" value="UniProtKB-KW"/>
</dbReference>
<keyword evidence="2" id="KW-0444">Lipid biosynthesis</keyword>
<dbReference type="GO" id="GO:0005543">
    <property type="term" value="F:phospholipid binding"/>
    <property type="evidence" value="ECO:0007669"/>
    <property type="project" value="TreeGrafter"/>
</dbReference>
<keyword evidence="6" id="KW-0443">Lipid metabolism</keyword>
<dbReference type="GO" id="GO:0008915">
    <property type="term" value="F:lipid-A-disaccharide synthase activity"/>
    <property type="evidence" value="ECO:0007669"/>
    <property type="project" value="UniProtKB-EC"/>
</dbReference>
<name>A0A381XTV7_9ZZZZ</name>
<proteinExistence type="inferred from homology"/>
<evidence type="ECO:0000256" key="4">
    <source>
        <dbReference type="ARBA" id="ARBA00022676"/>
    </source>
</evidence>
<evidence type="ECO:0000256" key="2">
    <source>
        <dbReference type="ARBA" id="ARBA00022516"/>
    </source>
</evidence>
<organism evidence="8">
    <name type="scientific">marine metagenome</name>
    <dbReference type="NCBI Taxonomy" id="408172"/>
    <lineage>
        <taxon>unclassified sequences</taxon>
        <taxon>metagenomes</taxon>
        <taxon>ecological metagenomes</taxon>
    </lineage>
</organism>
<dbReference type="PANTHER" id="PTHR30372">
    <property type="entry name" value="LIPID-A-DISACCHARIDE SYNTHASE"/>
    <property type="match status" value="1"/>
</dbReference>
<evidence type="ECO:0000256" key="1">
    <source>
        <dbReference type="ARBA" id="ARBA00012687"/>
    </source>
</evidence>
<keyword evidence="3" id="KW-0441">Lipid A biosynthesis</keyword>
<dbReference type="PANTHER" id="PTHR30372:SF4">
    <property type="entry name" value="LIPID-A-DISACCHARIDE SYNTHASE, MITOCHONDRIAL-RELATED"/>
    <property type="match status" value="1"/>
</dbReference>
<reference evidence="8" key="1">
    <citation type="submission" date="2018-05" db="EMBL/GenBank/DDBJ databases">
        <authorList>
            <person name="Lanie J.A."/>
            <person name="Ng W.-L."/>
            <person name="Kazmierczak K.M."/>
            <person name="Andrzejewski T.M."/>
            <person name="Davidsen T.M."/>
            <person name="Wayne K.J."/>
            <person name="Tettelin H."/>
            <person name="Glass J.I."/>
            <person name="Rusch D."/>
            <person name="Podicherti R."/>
            <person name="Tsui H.-C.T."/>
            <person name="Winkler M.E."/>
        </authorList>
    </citation>
    <scope>NUCLEOTIDE SEQUENCE</scope>
</reference>
<dbReference type="NCBIfam" id="TIGR00215">
    <property type="entry name" value="lpxB"/>
    <property type="match status" value="1"/>
</dbReference>
<dbReference type="AlphaFoldDB" id="A0A381XTV7"/>
<gene>
    <name evidence="8" type="ORF">METZ01_LOCUS120481</name>
</gene>
<keyword evidence="5" id="KW-0808">Transferase</keyword>
<dbReference type="GO" id="GO:0016020">
    <property type="term" value="C:membrane"/>
    <property type="evidence" value="ECO:0007669"/>
    <property type="project" value="GOC"/>
</dbReference>
<protein>
    <recommendedName>
        <fullName evidence="1">lipid-A-disaccharide synthase</fullName>
        <ecNumber evidence="1">2.4.1.182</ecNumber>
    </recommendedName>
</protein>
<dbReference type="SUPFAM" id="SSF53756">
    <property type="entry name" value="UDP-Glycosyltransferase/glycogen phosphorylase"/>
    <property type="match status" value="1"/>
</dbReference>
<evidence type="ECO:0000313" key="8">
    <source>
        <dbReference type="EMBL" id="SVA67627.1"/>
    </source>
</evidence>
<evidence type="ECO:0000256" key="6">
    <source>
        <dbReference type="ARBA" id="ARBA00023098"/>
    </source>
</evidence>
<dbReference type="InterPro" id="IPR003835">
    <property type="entry name" value="Glyco_trans_19"/>
</dbReference>
<evidence type="ECO:0000256" key="3">
    <source>
        <dbReference type="ARBA" id="ARBA00022556"/>
    </source>
</evidence>
<keyword evidence="4" id="KW-0328">Glycosyltransferase</keyword>
<sequence length="384" mass="44175">MNLSKKLHIYIVAGEPSGDYLGGELINYLKKLYPLARFSGVGGTKMSSHRFKSLFNMSDISVMGIVPVFLRIFSLIKRINLVKNDIIKINPDIVILIDSPDFNHRIAKLVKKLSPNIPIICYVAPSAWAWRQGRAKRMAKYFDHLFALFPFEVDFFKKFGLKTTYVGHPVIERIKKVDSNSTFKSRYNLKGERILILLPGSRSSEIKRHVKYFKDVIYNIKKDHPEFDLVVAINSDKSSLIRENLGELLIIENEEEKLLLFKEADFACATSGTVTLELGLSNTPMVVIYKMDIVSWLIISNLVKVNYVSLINLILGKESSKELLQNNCTSEKITKELNEMIKNKKYQKEQIRDLQEFQTLMNFKDNNNFNKVGEVIEKILIEKN</sequence>
<dbReference type="EC" id="2.4.1.182" evidence="1"/>
<dbReference type="HAMAP" id="MF_00392">
    <property type="entry name" value="LpxB"/>
    <property type="match status" value="1"/>
</dbReference>
<comment type="catalytic activity">
    <reaction evidence="7">
        <text>a lipid X + a UDP-2-N,3-O-bis[(3R)-3-hydroxyacyl]-alpha-D-glucosamine = a lipid A disaccharide + UDP + H(+)</text>
        <dbReference type="Rhea" id="RHEA:67828"/>
        <dbReference type="ChEBI" id="CHEBI:15378"/>
        <dbReference type="ChEBI" id="CHEBI:58223"/>
        <dbReference type="ChEBI" id="CHEBI:137748"/>
        <dbReference type="ChEBI" id="CHEBI:176338"/>
        <dbReference type="ChEBI" id="CHEBI:176343"/>
        <dbReference type="EC" id="2.4.1.182"/>
    </reaction>
</comment>
<dbReference type="EMBL" id="UINC01016198">
    <property type="protein sequence ID" value="SVA67627.1"/>
    <property type="molecule type" value="Genomic_DNA"/>
</dbReference>
<evidence type="ECO:0000256" key="7">
    <source>
        <dbReference type="ARBA" id="ARBA00048975"/>
    </source>
</evidence>
<evidence type="ECO:0000256" key="5">
    <source>
        <dbReference type="ARBA" id="ARBA00022679"/>
    </source>
</evidence>